<dbReference type="AlphaFoldDB" id="A0A9W7C9B3"/>
<name>A0A9W7C9B3_9STRA</name>
<protein>
    <submittedName>
        <fullName evidence="2">Uncharacterized protein</fullName>
    </submittedName>
</protein>
<accession>A0A9W7C9B3</accession>
<evidence type="ECO:0000313" key="3">
    <source>
        <dbReference type="Proteomes" id="UP001165085"/>
    </source>
</evidence>
<feature type="region of interest" description="Disordered" evidence="1">
    <location>
        <begin position="1"/>
        <end position="31"/>
    </location>
</feature>
<keyword evidence="3" id="KW-1185">Reference proteome</keyword>
<feature type="compositionally biased region" description="Basic and acidic residues" evidence="1">
    <location>
        <begin position="268"/>
        <end position="288"/>
    </location>
</feature>
<dbReference type="EMBL" id="BRXY01000586">
    <property type="protein sequence ID" value="GMI02001.1"/>
    <property type="molecule type" value="Genomic_DNA"/>
</dbReference>
<sequence>MNPSFRHFRGPRPMISTDSGVRSPDRGQIVGVVNPRSPLVARGKYDPGKYTLGSGGGGDAGQGESETSTKMGLNLGVVGIKPTFGSGFAFPPPRNMTKKQKVIEKARNSLSVSQTRGIATGMVGGGKVLGSTFPVARSMSSRSDRGSVDDNEPPLVRRINSASLTVKTMTKPISLVKRIQNDVAESAYQEIQEQMSMPLEKRTEALEGLMNTAVAVVKQKTGLARKVKAKRAKGSKDGKDAAKEVPKYSQEELEKQRMLAVARVVSKKRSEVERQRSEEEARKSTKFDNVDLDRMRSIAAQRAAEAQKEAKQRNEKEAMKKKSERESRAMERRKEEEAKVRRRAEIYAINNVMRDAFEEQFREFAATQLANGEGHSVVSDELGLDDARGGTVGGRDFGTNIGAV</sequence>
<comment type="caution">
    <text evidence="2">The sequence shown here is derived from an EMBL/GenBank/DDBJ whole genome shotgun (WGS) entry which is preliminary data.</text>
</comment>
<dbReference type="Proteomes" id="UP001165085">
    <property type="component" value="Unassembled WGS sequence"/>
</dbReference>
<evidence type="ECO:0000313" key="2">
    <source>
        <dbReference type="EMBL" id="GMI02001.1"/>
    </source>
</evidence>
<feature type="region of interest" description="Disordered" evidence="1">
    <location>
        <begin position="265"/>
        <end position="288"/>
    </location>
</feature>
<feature type="region of interest" description="Disordered" evidence="1">
    <location>
        <begin position="227"/>
        <end position="252"/>
    </location>
</feature>
<feature type="compositionally biased region" description="Basic residues" evidence="1">
    <location>
        <begin position="1"/>
        <end position="10"/>
    </location>
</feature>
<organism evidence="2 3">
    <name type="scientific">Triparma strigata</name>
    <dbReference type="NCBI Taxonomy" id="1606541"/>
    <lineage>
        <taxon>Eukaryota</taxon>
        <taxon>Sar</taxon>
        <taxon>Stramenopiles</taxon>
        <taxon>Ochrophyta</taxon>
        <taxon>Bolidophyceae</taxon>
        <taxon>Parmales</taxon>
        <taxon>Triparmaceae</taxon>
        <taxon>Triparma</taxon>
    </lineage>
</organism>
<proteinExistence type="predicted"/>
<feature type="compositionally biased region" description="Basic and acidic residues" evidence="1">
    <location>
        <begin position="234"/>
        <end position="252"/>
    </location>
</feature>
<dbReference type="OrthoDB" id="207256at2759"/>
<evidence type="ECO:0000256" key="1">
    <source>
        <dbReference type="SAM" id="MobiDB-lite"/>
    </source>
</evidence>
<feature type="compositionally biased region" description="Basic and acidic residues" evidence="1">
    <location>
        <begin position="305"/>
        <end position="337"/>
    </location>
</feature>
<gene>
    <name evidence="2" type="ORF">TrST_g6118</name>
</gene>
<feature type="region of interest" description="Disordered" evidence="1">
    <location>
        <begin position="300"/>
        <end position="337"/>
    </location>
</feature>
<feature type="region of interest" description="Disordered" evidence="1">
    <location>
        <begin position="43"/>
        <end position="68"/>
    </location>
</feature>
<reference evidence="3" key="1">
    <citation type="journal article" date="2023" name="Commun. Biol.">
        <title>Genome analysis of Parmales, the sister group of diatoms, reveals the evolutionary specialization of diatoms from phago-mixotrophs to photoautotrophs.</title>
        <authorList>
            <person name="Ban H."/>
            <person name="Sato S."/>
            <person name="Yoshikawa S."/>
            <person name="Yamada K."/>
            <person name="Nakamura Y."/>
            <person name="Ichinomiya M."/>
            <person name="Sato N."/>
            <person name="Blanc-Mathieu R."/>
            <person name="Endo H."/>
            <person name="Kuwata A."/>
            <person name="Ogata H."/>
        </authorList>
    </citation>
    <scope>NUCLEOTIDE SEQUENCE [LARGE SCALE GENOMIC DNA]</scope>
    <source>
        <strain evidence="3">NIES 3701</strain>
    </source>
</reference>